<dbReference type="GO" id="GO:0016787">
    <property type="term" value="F:hydrolase activity"/>
    <property type="evidence" value="ECO:0007669"/>
    <property type="project" value="UniProtKB-KW"/>
</dbReference>
<dbReference type="InterPro" id="IPR050300">
    <property type="entry name" value="GDXG_lipolytic_enzyme"/>
</dbReference>
<dbReference type="EMBL" id="VJMJ01000117">
    <property type="protein sequence ID" value="KAF0734146.1"/>
    <property type="molecule type" value="Genomic_DNA"/>
</dbReference>
<dbReference type="PANTHER" id="PTHR48081:SF31">
    <property type="entry name" value="STERYL ACETYL HYDROLASE MUG81-RELATED"/>
    <property type="match status" value="1"/>
</dbReference>
<dbReference type="Proteomes" id="UP000481153">
    <property type="component" value="Unassembled WGS sequence"/>
</dbReference>
<name>A0A6G0X2T1_9STRA</name>
<accession>A0A6G0X2T1</accession>
<dbReference type="VEuPathDB" id="FungiDB:AeMF1_003302"/>
<evidence type="ECO:0000256" key="1">
    <source>
        <dbReference type="ARBA" id="ARBA00022801"/>
    </source>
</evidence>
<proteinExistence type="predicted"/>
<comment type="caution">
    <text evidence="3">The sequence shown here is derived from an EMBL/GenBank/DDBJ whole genome shotgun (WGS) entry which is preliminary data.</text>
</comment>
<dbReference type="Gene3D" id="3.40.50.1820">
    <property type="entry name" value="alpha/beta hydrolase"/>
    <property type="match status" value="1"/>
</dbReference>
<reference evidence="3 4" key="1">
    <citation type="submission" date="2019-07" db="EMBL/GenBank/DDBJ databases">
        <title>Genomics analysis of Aphanomyces spp. identifies a new class of oomycete effector associated with host adaptation.</title>
        <authorList>
            <person name="Gaulin E."/>
        </authorList>
    </citation>
    <scope>NUCLEOTIDE SEQUENCE [LARGE SCALE GENOMIC DNA]</scope>
    <source>
        <strain evidence="3 4">ATCC 201684</strain>
    </source>
</reference>
<evidence type="ECO:0000313" key="3">
    <source>
        <dbReference type="EMBL" id="KAF0734146.1"/>
    </source>
</evidence>
<sequence length="349" mass="37774">MGGGDAASKPSAKEPYSITFLQAAGYLVYLIVTTSIKRLLGGKPLVDGWSIQTEIGTKFLARVAAADVPSLRVVGPWITFFGNLTLKTRLAPLKTDQFDAIWYGDALNDASDANVLYFHGGGFVWCQASTYAHGIAGIQSFAKSQHKKTLAVLGLEYKLAPEAKFPSQLHEALEAYEYLTARSSKPIFLLGDSAGGNLVLSLLLALKQPDNKHLRRPTAAVAVSPWCQLDEDKIPPSYAKNRATDYVAGDCLAHYVRDYVGAASVKDPLVNPILGDYRGCCPILIHYGGKEIFQDDVEALGEILREQQVDVTLVKSPLAPHITPMLPTVFGEMALSGEQVIAAFMAKFA</sequence>
<dbReference type="SUPFAM" id="SSF53474">
    <property type="entry name" value="alpha/beta-Hydrolases"/>
    <property type="match status" value="1"/>
</dbReference>
<dbReference type="AlphaFoldDB" id="A0A6G0X2T1"/>
<keyword evidence="4" id="KW-1185">Reference proteome</keyword>
<evidence type="ECO:0000313" key="4">
    <source>
        <dbReference type="Proteomes" id="UP000481153"/>
    </source>
</evidence>
<protein>
    <recommendedName>
        <fullName evidence="2">Alpha/beta hydrolase fold-3 domain-containing protein</fullName>
    </recommendedName>
</protein>
<dbReference type="PANTHER" id="PTHR48081">
    <property type="entry name" value="AB HYDROLASE SUPERFAMILY PROTEIN C4A8.06C"/>
    <property type="match status" value="1"/>
</dbReference>
<dbReference type="InterPro" id="IPR029058">
    <property type="entry name" value="AB_hydrolase_fold"/>
</dbReference>
<keyword evidence="1" id="KW-0378">Hydrolase</keyword>
<gene>
    <name evidence="3" type="ORF">Ae201684_009014</name>
</gene>
<evidence type="ECO:0000259" key="2">
    <source>
        <dbReference type="Pfam" id="PF07859"/>
    </source>
</evidence>
<dbReference type="InterPro" id="IPR013094">
    <property type="entry name" value="AB_hydrolase_3"/>
</dbReference>
<organism evidence="3 4">
    <name type="scientific">Aphanomyces euteiches</name>
    <dbReference type="NCBI Taxonomy" id="100861"/>
    <lineage>
        <taxon>Eukaryota</taxon>
        <taxon>Sar</taxon>
        <taxon>Stramenopiles</taxon>
        <taxon>Oomycota</taxon>
        <taxon>Saprolegniomycetes</taxon>
        <taxon>Saprolegniales</taxon>
        <taxon>Verrucalvaceae</taxon>
        <taxon>Aphanomyces</taxon>
    </lineage>
</organism>
<feature type="domain" description="Alpha/beta hydrolase fold-3" evidence="2">
    <location>
        <begin position="115"/>
        <end position="321"/>
    </location>
</feature>
<dbReference type="Pfam" id="PF07859">
    <property type="entry name" value="Abhydrolase_3"/>
    <property type="match status" value="1"/>
</dbReference>